<dbReference type="InterPro" id="IPR050155">
    <property type="entry name" value="HAD-like_hydrolase_sf"/>
</dbReference>
<dbReference type="Proteomes" id="UP000197153">
    <property type="component" value="Chromosome 1"/>
</dbReference>
<dbReference type="Gene3D" id="1.10.150.240">
    <property type="entry name" value="Putative phosphatase, domain 2"/>
    <property type="match status" value="1"/>
</dbReference>
<dbReference type="InterPro" id="IPR036412">
    <property type="entry name" value="HAD-like_sf"/>
</dbReference>
<dbReference type="InterPro" id="IPR006439">
    <property type="entry name" value="HAD-SF_hydro_IA"/>
</dbReference>
<dbReference type="SUPFAM" id="SSF56784">
    <property type="entry name" value="HAD-like"/>
    <property type="match status" value="1"/>
</dbReference>
<dbReference type="InterPro" id="IPR023214">
    <property type="entry name" value="HAD_sf"/>
</dbReference>
<evidence type="ECO:0000313" key="2">
    <source>
        <dbReference type="Proteomes" id="UP000197153"/>
    </source>
</evidence>
<dbReference type="SFLD" id="SFLDG01135">
    <property type="entry name" value="C1.5.6:_HAD__Beta-PGM__Phospha"/>
    <property type="match status" value="1"/>
</dbReference>
<proteinExistence type="predicted"/>
<reference evidence="1 2" key="1">
    <citation type="submission" date="2017-06" db="EMBL/GenBank/DDBJ databases">
        <title>Complete genome sequence of Nitrospirillum amazonense strain CBAmC, an endophytic nitrogen-fixing and plant growth-promoting bacterium, isolated from sugarcane.</title>
        <authorList>
            <person name="Schwab S."/>
            <person name="dos Santos Teixeira K.R."/>
            <person name="Simoes Araujo J.L."/>
            <person name="Soares Vidal M."/>
            <person name="Borges de Freitas H.R."/>
            <person name="Rivello Crivelaro A.L."/>
            <person name="Bueno de Camargo Nunes A."/>
            <person name="dos Santos C.M."/>
            <person name="Palmeira da Silva Rosa D."/>
            <person name="da Silva Padilha D."/>
            <person name="da Silva E."/>
            <person name="Araujo Terra L."/>
            <person name="Soares Mendes V."/>
            <person name="Farinelli L."/>
            <person name="Magalhaes Cruz L."/>
            <person name="Baldani J.I."/>
        </authorList>
    </citation>
    <scope>NUCLEOTIDE SEQUENCE [LARGE SCALE GENOMIC DNA]</scope>
    <source>
        <strain evidence="1 2">CBAmC</strain>
    </source>
</reference>
<dbReference type="GO" id="GO:0006281">
    <property type="term" value="P:DNA repair"/>
    <property type="evidence" value="ECO:0007669"/>
    <property type="project" value="TreeGrafter"/>
</dbReference>
<name>A0A248JQG8_9PROT</name>
<dbReference type="GO" id="GO:0008967">
    <property type="term" value="F:phosphoglycolate phosphatase activity"/>
    <property type="evidence" value="ECO:0007669"/>
    <property type="project" value="TreeGrafter"/>
</dbReference>
<dbReference type="PANTHER" id="PTHR43434">
    <property type="entry name" value="PHOSPHOGLYCOLATE PHOSPHATASE"/>
    <property type="match status" value="1"/>
</dbReference>
<evidence type="ECO:0000313" key="1">
    <source>
        <dbReference type="EMBL" id="ASG20945.1"/>
    </source>
</evidence>
<dbReference type="RefSeq" id="WP_088871741.1">
    <property type="nucleotide sequence ID" value="NZ_CP022110.1"/>
</dbReference>
<dbReference type="InterPro" id="IPR041492">
    <property type="entry name" value="HAD_2"/>
</dbReference>
<dbReference type="SFLD" id="SFLDG01129">
    <property type="entry name" value="C1.5:_HAD__Beta-PGM__Phosphata"/>
    <property type="match status" value="1"/>
</dbReference>
<protein>
    <submittedName>
        <fullName evidence="1">Haloacid dehalogenase</fullName>
    </submittedName>
</protein>
<dbReference type="Pfam" id="PF13419">
    <property type="entry name" value="HAD_2"/>
    <property type="match status" value="1"/>
</dbReference>
<keyword evidence="2" id="KW-1185">Reference proteome</keyword>
<organism evidence="1 2">
    <name type="scientific">Nitrospirillum viridazoti CBAmc</name>
    <dbReference type="NCBI Taxonomy" id="1441467"/>
    <lineage>
        <taxon>Bacteria</taxon>
        <taxon>Pseudomonadati</taxon>
        <taxon>Pseudomonadota</taxon>
        <taxon>Alphaproteobacteria</taxon>
        <taxon>Rhodospirillales</taxon>
        <taxon>Azospirillaceae</taxon>
        <taxon>Nitrospirillum</taxon>
        <taxon>Nitrospirillum viridazoti</taxon>
    </lineage>
</organism>
<dbReference type="AlphaFoldDB" id="A0A248JQG8"/>
<sequence>MSAFNRLALFDCDGTLVDSQHAIIAAMAAGFASQGLTPPTDEAVRRQVGLSLEVAVLGLLPEGVGAGAVAGIVAAYKDAFFANRANGIAEEPLYPGLVAALDALEAAGFLLGIATGKSHRGLVATLNHHGLGGRFITLQTADRAQGKPSPDMALRAMAEAGADPASTVVIGDTSYDMQMARNAGAAALGVAWGYHAPQSLLAAGAARVCHDYAEVPAAVAALVAA</sequence>
<gene>
    <name evidence="1" type="ORF">Y958_09025</name>
</gene>
<dbReference type="NCBIfam" id="TIGR01549">
    <property type="entry name" value="HAD-SF-IA-v1"/>
    <property type="match status" value="1"/>
</dbReference>
<dbReference type="SFLD" id="SFLDS00003">
    <property type="entry name" value="Haloacid_Dehalogenase"/>
    <property type="match status" value="1"/>
</dbReference>
<dbReference type="InterPro" id="IPR023198">
    <property type="entry name" value="PGP-like_dom2"/>
</dbReference>
<dbReference type="EMBL" id="CP022110">
    <property type="protein sequence ID" value="ASG20945.1"/>
    <property type="molecule type" value="Genomic_DNA"/>
</dbReference>
<dbReference type="NCBIfam" id="TIGR01509">
    <property type="entry name" value="HAD-SF-IA-v3"/>
    <property type="match status" value="1"/>
</dbReference>
<dbReference type="KEGG" id="nao:Y958_09025"/>
<accession>A0A248JQG8</accession>
<dbReference type="Gene3D" id="3.40.50.1000">
    <property type="entry name" value="HAD superfamily/HAD-like"/>
    <property type="match status" value="1"/>
</dbReference>
<dbReference type="GO" id="GO:0005829">
    <property type="term" value="C:cytosol"/>
    <property type="evidence" value="ECO:0007669"/>
    <property type="project" value="TreeGrafter"/>
</dbReference>
<dbReference type="PANTHER" id="PTHR43434:SF24">
    <property type="entry name" value="HYDROLASE-RELATED"/>
    <property type="match status" value="1"/>
</dbReference>